<dbReference type="Pfam" id="PF16389">
    <property type="entry name" value="DUF4998"/>
    <property type="match status" value="1"/>
</dbReference>
<sequence length="386" mass="43215">MKFNKVYFVLLMLLAIASQSCTDMNDLTDKYLDEGEIVYAAKVDSVGVRAGENRIQLDIYVKAQRVENLRVYWNNYEDSVDVEIGGKTGVFPVILDDMPESGYLFQLVSFDKFGNRSLEFEATGSSYGENYKNSLSNRSYITEFTRYDMEGDSMVIYWGGVARGAIGMDLQYTDTSNETVRMELPADATTTTLYDLKGNISYSSRFIPEGSAIDTFISTSRNIPVYYERPIDKSGWKIVGYSSDAAATNGWGASNTIDGDINTPWHTSHNPYSGFPHYFIVDMGETVNISSFEVYRRMDDSAGAQPTHQIFYAESLNDPADSKDPGWKDYGVYSLDNVVDIPQFSRGANVVKARYFMYYVGSNSRSSYAYIGEIGAYSPVGDGLIH</sequence>
<dbReference type="Pfam" id="PF00754">
    <property type="entry name" value="F5_F8_type_C"/>
    <property type="match status" value="1"/>
</dbReference>
<dbReference type="InterPro" id="IPR000421">
    <property type="entry name" value="FA58C"/>
</dbReference>
<dbReference type="EMBL" id="JACOOI010000008">
    <property type="protein sequence ID" value="MBC5643048.1"/>
    <property type="molecule type" value="Genomic_DNA"/>
</dbReference>
<feature type="chain" id="PRO_5045950553" evidence="1">
    <location>
        <begin position="23"/>
        <end position="386"/>
    </location>
</feature>
<comment type="caution">
    <text evidence="3">The sequence shown here is derived from an EMBL/GenBank/DDBJ whole genome shotgun (WGS) entry which is preliminary data.</text>
</comment>
<reference evidence="3 4" key="1">
    <citation type="submission" date="2020-08" db="EMBL/GenBank/DDBJ databases">
        <title>Genome public.</title>
        <authorList>
            <person name="Liu C."/>
            <person name="Sun Q."/>
        </authorList>
    </citation>
    <scope>NUCLEOTIDE SEQUENCE [LARGE SCALE GENOMIC DNA]</scope>
    <source>
        <strain evidence="3 4">BX2</strain>
    </source>
</reference>
<dbReference type="Gene3D" id="2.60.120.260">
    <property type="entry name" value="Galactose-binding domain-like"/>
    <property type="match status" value="1"/>
</dbReference>
<keyword evidence="4" id="KW-1185">Reference proteome</keyword>
<name>A0ABR7E1I5_9BACT</name>
<protein>
    <submittedName>
        <fullName evidence="3">Discoidin domain-containing protein</fullName>
    </submittedName>
</protein>
<evidence type="ECO:0000256" key="1">
    <source>
        <dbReference type="SAM" id="SignalP"/>
    </source>
</evidence>
<evidence type="ECO:0000313" key="4">
    <source>
        <dbReference type="Proteomes" id="UP000644010"/>
    </source>
</evidence>
<gene>
    <name evidence="3" type="ORF">H8S77_09150</name>
</gene>
<dbReference type="PROSITE" id="PS51257">
    <property type="entry name" value="PROKAR_LIPOPROTEIN"/>
    <property type="match status" value="1"/>
</dbReference>
<keyword evidence="1" id="KW-0732">Signal</keyword>
<organism evidence="3 4">
    <name type="scientific">Parabacteroides segnis</name>
    <dbReference type="NCBI Taxonomy" id="2763058"/>
    <lineage>
        <taxon>Bacteria</taxon>
        <taxon>Pseudomonadati</taxon>
        <taxon>Bacteroidota</taxon>
        <taxon>Bacteroidia</taxon>
        <taxon>Bacteroidales</taxon>
        <taxon>Tannerellaceae</taxon>
        <taxon>Parabacteroides</taxon>
    </lineage>
</organism>
<accession>A0ABR7E1I5</accession>
<feature type="domain" description="F5/8 type C" evidence="2">
    <location>
        <begin position="244"/>
        <end position="362"/>
    </location>
</feature>
<dbReference type="InterPro" id="IPR008979">
    <property type="entry name" value="Galactose-bd-like_sf"/>
</dbReference>
<evidence type="ECO:0000259" key="2">
    <source>
        <dbReference type="Pfam" id="PF00754"/>
    </source>
</evidence>
<proteinExistence type="predicted"/>
<evidence type="ECO:0000313" key="3">
    <source>
        <dbReference type="EMBL" id="MBC5643048.1"/>
    </source>
</evidence>
<dbReference type="SUPFAM" id="SSF49785">
    <property type="entry name" value="Galactose-binding domain-like"/>
    <property type="match status" value="1"/>
</dbReference>
<dbReference type="Proteomes" id="UP000644010">
    <property type="component" value="Unassembled WGS sequence"/>
</dbReference>
<dbReference type="RefSeq" id="WP_186959158.1">
    <property type="nucleotide sequence ID" value="NZ_JACOOI010000008.1"/>
</dbReference>
<feature type="signal peptide" evidence="1">
    <location>
        <begin position="1"/>
        <end position="22"/>
    </location>
</feature>